<feature type="transmembrane region" description="Helical" evidence="1">
    <location>
        <begin position="71"/>
        <end position="91"/>
    </location>
</feature>
<keyword evidence="1" id="KW-0472">Membrane</keyword>
<sequence length="335" mass="37537">MFLIIGTMIGAGYASGRELWEFFGNESTFAIFLFAILFFICTYVIMKISYEKKSESYIPVLRELMGNRLTKLYDGMIILYLFSTTVIMIAGGGATLQAVHIPYWYGVIIISSLLVLLFVWGINGMTSMNAMIIPVLITFLVGTLFVFQWTSGFSIQLDFGKQHNWPSAFTFTALNILPLVAVLSAIGNKIQHKGEMFIASLGSAIILGFISLLYNESLLKVAHDVMLYEIPLFAILKNYPYFMVLVMSGLLWAAIYTTAASGILGLCTRVYQYIKLPFWLLAMCLLLLMIPLTTIGFSKLISILYPLYGVLNLYILASILLYPIAHRFDGQSLPK</sequence>
<feature type="transmembrane region" description="Helical" evidence="1">
    <location>
        <begin position="30"/>
        <end position="50"/>
    </location>
</feature>
<gene>
    <name evidence="2" type="ORF">J2S74_005034</name>
</gene>
<keyword evidence="1" id="KW-0812">Transmembrane</keyword>
<comment type="caution">
    <text evidence="2">The sequence shown here is derived from an EMBL/GenBank/DDBJ whole genome shotgun (WGS) entry which is preliminary data.</text>
</comment>
<keyword evidence="3" id="KW-1185">Reference proteome</keyword>
<feature type="transmembrane region" description="Helical" evidence="1">
    <location>
        <begin position="169"/>
        <end position="187"/>
    </location>
</feature>
<dbReference type="PANTHER" id="PTHR37814">
    <property type="entry name" value="CONSERVED MEMBRANE PROTEIN"/>
    <property type="match status" value="1"/>
</dbReference>
<evidence type="ECO:0000313" key="2">
    <source>
        <dbReference type="EMBL" id="MDQ0257576.1"/>
    </source>
</evidence>
<dbReference type="PANTHER" id="PTHR37814:SF1">
    <property type="entry name" value="MEMBRANE PROTEIN"/>
    <property type="match status" value="1"/>
</dbReference>
<feature type="transmembrane region" description="Helical" evidence="1">
    <location>
        <begin position="103"/>
        <end position="123"/>
    </location>
</feature>
<reference evidence="2 3" key="1">
    <citation type="submission" date="2023-07" db="EMBL/GenBank/DDBJ databases">
        <title>Genomic Encyclopedia of Type Strains, Phase IV (KMG-IV): sequencing the most valuable type-strain genomes for metagenomic binning, comparative biology and taxonomic classification.</title>
        <authorList>
            <person name="Goeker M."/>
        </authorList>
    </citation>
    <scope>NUCLEOTIDE SEQUENCE [LARGE SCALE GENOMIC DNA]</scope>
    <source>
        <strain evidence="2 3">DSM 9768</strain>
    </source>
</reference>
<feature type="transmembrane region" description="Helical" evidence="1">
    <location>
        <begin position="130"/>
        <end position="149"/>
    </location>
</feature>
<organism evidence="2 3">
    <name type="scientific">Evansella vedderi</name>
    <dbReference type="NCBI Taxonomy" id="38282"/>
    <lineage>
        <taxon>Bacteria</taxon>
        <taxon>Bacillati</taxon>
        <taxon>Bacillota</taxon>
        <taxon>Bacilli</taxon>
        <taxon>Bacillales</taxon>
        <taxon>Bacillaceae</taxon>
        <taxon>Evansella</taxon>
    </lineage>
</organism>
<keyword evidence="1" id="KW-1133">Transmembrane helix</keyword>
<proteinExistence type="predicted"/>
<dbReference type="InterPro" id="IPR038728">
    <property type="entry name" value="YkvI-like"/>
</dbReference>
<feature type="transmembrane region" description="Helical" evidence="1">
    <location>
        <begin position="303"/>
        <end position="325"/>
    </location>
</feature>
<evidence type="ECO:0000313" key="3">
    <source>
        <dbReference type="Proteomes" id="UP001230005"/>
    </source>
</evidence>
<protein>
    <submittedName>
        <fullName evidence="2">Membrane protein YkvI</fullName>
    </submittedName>
</protein>
<accession>A0ABU0A3N9</accession>
<name>A0ABU0A3N9_9BACI</name>
<feature type="transmembrane region" description="Helical" evidence="1">
    <location>
        <begin position="196"/>
        <end position="214"/>
    </location>
</feature>
<dbReference type="EMBL" id="JAUSUG010000030">
    <property type="protein sequence ID" value="MDQ0257576.1"/>
    <property type="molecule type" value="Genomic_DNA"/>
</dbReference>
<feature type="transmembrane region" description="Helical" evidence="1">
    <location>
        <begin position="278"/>
        <end position="297"/>
    </location>
</feature>
<feature type="transmembrane region" description="Helical" evidence="1">
    <location>
        <begin position="241"/>
        <end position="266"/>
    </location>
</feature>
<evidence type="ECO:0000256" key="1">
    <source>
        <dbReference type="SAM" id="Phobius"/>
    </source>
</evidence>
<dbReference type="Proteomes" id="UP001230005">
    <property type="component" value="Unassembled WGS sequence"/>
</dbReference>